<keyword evidence="1" id="KW-0472">Membrane</keyword>
<accession>A0A2P5D6V1</accession>
<dbReference type="AlphaFoldDB" id="A0A2P5D6V1"/>
<evidence type="ECO:0000313" key="2">
    <source>
        <dbReference type="EMBL" id="PON68966.1"/>
    </source>
</evidence>
<evidence type="ECO:0000313" key="3">
    <source>
        <dbReference type="Proteomes" id="UP000237105"/>
    </source>
</evidence>
<keyword evidence="1" id="KW-0812">Transmembrane</keyword>
<keyword evidence="3" id="KW-1185">Reference proteome</keyword>
<dbReference type="EMBL" id="JXTB01000059">
    <property type="protein sequence ID" value="PON68966.1"/>
    <property type="molecule type" value="Genomic_DNA"/>
</dbReference>
<protein>
    <submittedName>
        <fullName evidence="2">Uncharacterized protein</fullName>
    </submittedName>
</protein>
<organism evidence="2 3">
    <name type="scientific">Parasponia andersonii</name>
    <name type="common">Sponia andersonii</name>
    <dbReference type="NCBI Taxonomy" id="3476"/>
    <lineage>
        <taxon>Eukaryota</taxon>
        <taxon>Viridiplantae</taxon>
        <taxon>Streptophyta</taxon>
        <taxon>Embryophyta</taxon>
        <taxon>Tracheophyta</taxon>
        <taxon>Spermatophyta</taxon>
        <taxon>Magnoliopsida</taxon>
        <taxon>eudicotyledons</taxon>
        <taxon>Gunneridae</taxon>
        <taxon>Pentapetalae</taxon>
        <taxon>rosids</taxon>
        <taxon>fabids</taxon>
        <taxon>Rosales</taxon>
        <taxon>Cannabaceae</taxon>
        <taxon>Parasponia</taxon>
    </lineage>
</organism>
<name>A0A2P5D6V1_PARAD</name>
<feature type="transmembrane region" description="Helical" evidence="1">
    <location>
        <begin position="44"/>
        <end position="61"/>
    </location>
</feature>
<evidence type="ECO:0000256" key="1">
    <source>
        <dbReference type="SAM" id="Phobius"/>
    </source>
</evidence>
<comment type="caution">
    <text evidence="2">The sequence shown here is derived from an EMBL/GenBank/DDBJ whole genome shotgun (WGS) entry which is preliminary data.</text>
</comment>
<sequence>MGHGRGPGGSRWESDDDPLLRSLLRRLYTPTAKAMETKIMERDGMVWCVVYCVTFLLRLMFSKDFLDLFGALYIQIDVLVESTKTTKPKIKNKNKEEGVNMRVLRGRFGTCD</sequence>
<dbReference type="OrthoDB" id="10469041at2759"/>
<gene>
    <name evidence="2" type="ORF">PanWU01x14_092830</name>
</gene>
<keyword evidence="1" id="KW-1133">Transmembrane helix</keyword>
<reference evidence="3" key="1">
    <citation type="submission" date="2016-06" db="EMBL/GenBank/DDBJ databases">
        <title>Parallel loss of symbiosis genes in relatives of nitrogen-fixing non-legume Parasponia.</title>
        <authorList>
            <person name="Van Velzen R."/>
            <person name="Holmer R."/>
            <person name="Bu F."/>
            <person name="Rutten L."/>
            <person name="Van Zeijl A."/>
            <person name="Liu W."/>
            <person name="Santuari L."/>
            <person name="Cao Q."/>
            <person name="Sharma T."/>
            <person name="Shen D."/>
            <person name="Roswanjaya Y."/>
            <person name="Wardhani T."/>
            <person name="Kalhor M.S."/>
            <person name="Jansen J."/>
            <person name="Van den Hoogen J."/>
            <person name="Gungor B."/>
            <person name="Hartog M."/>
            <person name="Hontelez J."/>
            <person name="Verver J."/>
            <person name="Yang W.-C."/>
            <person name="Schijlen E."/>
            <person name="Repin R."/>
            <person name="Schilthuizen M."/>
            <person name="Schranz E."/>
            <person name="Heidstra R."/>
            <person name="Miyata K."/>
            <person name="Fedorova E."/>
            <person name="Kohlen W."/>
            <person name="Bisseling T."/>
            <person name="Smit S."/>
            <person name="Geurts R."/>
        </authorList>
    </citation>
    <scope>NUCLEOTIDE SEQUENCE [LARGE SCALE GENOMIC DNA]</scope>
    <source>
        <strain evidence="3">cv. WU1-14</strain>
    </source>
</reference>
<proteinExistence type="predicted"/>
<dbReference type="Proteomes" id="UP000237105">
    <property type="component" value="Unassembled WGS sequence"/>
</dbReference>